<evidence type="ECO:0000256" key="5">
    <source>
        <dbReference type="ARBA" id="ARBA00023242"/>
    </source>
</evidence>
<dbReference type="OrthoDB" id="1666376at2759"/>
<sequence>MFYTTLQRLPGGLTHQYMPLVPIQCTLTMREGRTHEVTIRGNDEGIFFIDGWLQFLHAKDIRTEYYLWFDRNSLTGFSVTVFDEDAIERPLRHRFTLEIKKTHIERARLVVE</sequence>
<keyword evidence="2" id="KW-0805">Transcription regulation</keyword>
<dbReference type="InterPro" id="IPR015300">
    <property type="entry name" value="DNA-bd_pseudobarrel_sf"/>
</dbReference>
<dbReference type="AlphaFoldDB" id="A0A9N7MM20"/>
<organism evidence="6 7">
    <name type="scientific">Striga hermonthica</name>
    <name type="common">Purple witchweed</name>
    <name type="synonym">Buchnera hermonthica</name>
    <dbReference type="NCBI Taxonomy" id="68872"/>
    <lineage>
        <taxon>Eukaryota</taxon>
        <taxon>Viridiplantae</taxon>
        <taxon>Streptophyta</taxon>
        <taxon>Embryophyta</taxon>
        <taxon>Tracheophyta</taxon>
        <taxon>Spermatophyta</taxon>
        <taxon>Magnoliopsida</taxon>
        <taxon>eudicotyledons</taxon>
        <taxon>Gunneridae</taxon>
        <taxon>Pentapetalae</taxon>
        <taxon>asterids</taxon>
        <taxon>lamiids</taxon>
        <taxon>Lamiales</taxon>
        <taxon>Orobanchaceae</taxon>
        <taxon>Buchnereae</taxon>
        <taxon>Striga</taxon>
    </lineage>
</organism>
<keyword evidence="3" id="KW-0238">DNA-binding</keyword>
<name>A0A9N7MM20_STRHE</name>
<dbReference type="GO" id="GO:0003677">
    <property type="term" value="F:DNA binding"/>
    <property type="evidence" value="ECO:0007669"/>
    <property type="project" value="UniProtKB-KW"/>
</dbReference>
<protein>
    <recommendedName>
        <fullName evidence="8">TF-B3 domain-containing protein</fullName>
    </recommendedName>
</protein>
<dbReference type="EMBL" id="CACSLK010006441">
    <property type="protein sequence ID" value="CAA0810606.1"/>
    <property type="molecule type" value="Genomic_DNA"/>
</dbReference>
<dbReference type="SUPFAM" id="SSF101936">
    <property type="entry name" value="DNA-binding pseudobarrel domain"/>
    <property type="match status" value="1"/>
</dbReference>
<accession>A0A9N7MM20</accession>
<dbReference type="Proteomes" id="UP001153555">
    <property type="component" value="Unassembled WGS sequence"/>
</dbReference>
<keyword evidence="4" id="KW-0804">Transcription</keyword>
<evidence type="ECO:0000313" key="6">
    <source>
        <dbReference type="EMBL" id="CAA0810606.1"/>
    </source>
</evidence>
<evidence type="ECO:0008006" key="8">
    <source>
        <dbReference type="Google" id="ProtNLM"/>
    </source>
</evidence>
<reference evidence="6" key="1">
    <citation type="submission" date="2019-12" db="EMBL/GenBank/DDBJ databases">
        <authorList>
            <person name="Scholes J."/>
        </authorList>
    </citation>
    <scope>NUCLEOTIDE SEQUENCE</scope>
</reference>
<dbReference type="Gene3D" id="2.40.330.10">
    <property type="entry name" value="DNA-binding pseudobarrel domain"/>
    <property type="match status" value="1"/>
</dbReference>
<comment type="caution">
    <text evidence="6">The sequence shown here is derived from an EMBL/GenBank/DDBJ whole genome shotgun (WGS) entry which is preliminary data.</text>
</comment>
<evidence type="ECO:0000256" key="3">
    <source>
        <dbReference type="ARBA" id="ARBA00023125"/>
    </source>
</evidence>
<proteinExistence type="predicted"/>
<evidence type="ECO:0000256" key="1">
    <source>
        <dbReference type="ARBA" id="ARBA00004123"/>
    </source>
</evidence>
<keyword evidence="7" id="KW-1185">Reference proteome</keyword>
<evidence type="ECO:0000256" key="4">
    <source>
        <dbReference type="ARBA" id="ARBA00023163"/>
    </source>
</evidence>
<evidence type="ECO:0000313" key="7">
    <source>
        <dbReference type="Proteomes" id="UP001153555"/>
    </source>
</evidence>
<evidence type="ECO:0000256" key="2">
    <source>
        <dbReference type="ARBA" id="ARBA00023015"/>
    </source>
</evidence>
<dbReference type="GO" id="GO:0005634">
    <property type="term" value="C:nucleus"/>
    <property type="evidence" value="ECO:0007669"/>
    <property type="project" value="UniProtKB-SubCell"/>
</dbReference>
<gene>
    <name evidence="6" type="ORF">SHERM_12154</name>
</gene>
<keyword evidence="5" id="KW-0539">Nucleus</keyword>
<comment type="subcellular location">
    <subcellularLocation>
        <location evidence="1">Nucleus</location>
    </subcellularLocation>
</comment>